<dbReference type="PANTHER" id="PTHR46066:SF2">
    <property type="entry name" value="CHITINASE DOMAIN-CONTAINING PROTEIN 1"/>
    <property type="match status" value="1"/>
</dbReference>
<accession>A0A2X4VK37</accession>
<dbReference type="InterPro" id="IPR011583">
    <property type="entry name" value="Chitinase_II/V-like_cat"/>
</dbReference>
<name>A0A2X4VK37_LEDLE</name>
<evidence type="ECO:0000256" key="2">
    <source>
        <dbReference type="ARBA" id="ARBA00023295"/>
    </source>
</evidence>
<protein>
    <submittedName>
        <fullName evidence="5">Glycoside hydrolase family protein</fullName>
        <ecNumber evidence="5">3.2.-.-</ecNumber>
    </submittedName>
</protein>
<proteinExistence type="predicted"/>
<dbReference type="GO" id="GO:0012505">
    <property type="term" value="C:endomembrane system"/>
    <property type="evidence" value="ECO:0007669"/>
    <property type="project" value="TreeGrafter"/>
</dbReference>
<feature type="domain" description="LysM" evidence="3">
    <location>
        <begin position="54"/>
        <end position="98"/>
    </location>
</feature>
<dbReference type="InterPro" id="IPR041704">
    <property type="entry name" value="CFLE_GH18"/>
</dbReference>
<dbReference type="GO" id="GO:0016798">
    <property type="term" value="F:hydrolase activity, acting on glycosyl bonds"/>
    <property type="evidence" value="ECO:0007669"/>
    <property type="project" value="UniProtKB-KW"/>
</dbReference>
<dbReference type="EMBL" id="LS483476">
    <property type="protein sequence ID" value="SQI52517.1"/>
    <property type="molecule type" value="Genomic_DNA"/>
</dbReference>
<dbReference type="SMART" id="SM00257">
    <property type="entry name" value="LysM"/>
    <property type="match status" value="3"/>
</dbReference>
<sequence>MVIIIIYTVNKGDTLWNIARRYDSSAAQIATANELPNPDSLLIGQSLVIPIAAHQHTVRQGETIWQIAQRYGVSVQSIIQVNQVTNPSMINVGTVLIIPPRFHTVQVGENLGQIAQYYGTTVEQILKVNKIQDPSLIHIGDVLTIPFPKRLVDVNAYVMNMGETGAKEVREVGPLLTYLSPFVYTMKEDGGLGSIKDREVIQAARENQVIPIMCLTNFSATEAGTTLAHTILNNTDIQDKLLTNIINTMKEKGYRGLNIDFENVRQTDREAYNNFLQRTVNQLHPLGYFVSTAVAPKTSSTQTGLLYEAIDYAAHGRIVDFVILMTYEWGYRLGPPQAISPLNQMKRVLDYAVTVIPRSKIFMGFQIYARDWLLPHVKGMEAETFDMQEAIRRAVKYGATIQYNIPAASPFYRYTDEQGRQHEVWFEDARSAQSKFNLVKDYGLAGISYWVLGYPFPQNWLLLEDNFIVRKG</sequence>
<dbReference type="InterPro" id="IPR036779">
    <property type="entry name" value="LysM_dom_sf"/>
</dbReference>
<dbReference type="InterPro" id="IPR001223">
    <property type="entry name" value="Glyco_hydro18_cat"/>
</dbReference>
<organism evidence="5 6">
    <name type="scientific">Lederbergia lenta</name>
    <name type="common">Bacillus lentus</name>
    <dbReference type="NCBI Taxonomy" id="1467"/>
    <lineage>
        <taxon>Bacteria</taxon>
        <taxon>Bacillati</taxon>
        <taxon>Bacillota</taxon>
        <taxon>Bacilli</taxon>
        <taxon>Bacillales</taxon>
        <taxon>Bacillaceae</taxon>
        <taxon>Lederbergia</taxon>
    </lineage>
</organism>
<dbReference type="GO" id="GO:0008061">
    <property type="term" value="F:chitin binding"/>
    <property type="evidence" value="ECO:0007669"/>
    <property type="project" value="InterPro"/>
</dbReference>
<dbReference type="CDD" id="cd02874">
    <property type="entry name" value="GH18_CFLE_spore_hydrolase"/>
    <property type="match status" value="1"/>
</dbReference>
<dbReference type="PROSITE" id="PS51782">
    <property type="entry name" value="LYSM"/>
    <property type="match status" value="3"/>
</dbReference>
<keyword evidence="2 5" id="KW-0326">Glycosidase</keyword>
<evidence type="ECO:0000256" key="1">
    <source>
        <dbReference type="ARBA" id="ARBA00022801"/>
    </source>
</evidence>
<dbReference type="KEGG" id="blen:NCTC4824_00441"/>
<keyword evidence="1 5" id="KW-0378">Hydrolase</keyword>
<dbReference type="SUPFAM" id="SSF51445">
    <property type="entry name" value="(Trans)glycosidases"/>
    <property type="match status" value="1"/>
</dbReference>
<dbReference type="GO" id="GO:0005975">
    <property type="term" value="P:carbohydrate metabolic process"/>
    <property type="evidence" value="ECO:0007669"/>
    <property type="project" value="InterPro"/>
</dbReference>
<dbReference type="Gene3D" id="3.10.350.10">
    <property type="entry name" value="LysM domain"/>
    <property type="match status" value="3"/>
</dbReference>
<dbReference type="STRING" id="1348624.GCA_001591545_02761"/>
<dbReference type="Pfam" id="PF00704">
    <property type="entry name" value="Glyco_hydro_18"/>
    <property type="match status" value="1"/>
</dbReference>
<dbReference type="PROSITE" id="PS51910">
    <property type="entry name" value="GH18_2"/>
    <property type="match status" value="1"/>
</dbReference>
<dbReference type="Proteomes" id="UP000249134">
    <property type="component" value="Chromosome 1"/>
</dbReference>
<dbReference type="SUPFAM" id="SSF54106">
    <property type="entry name" value="LysM domain"/>
    <property type="match status" value="3"/>
</dbReference>
<dbReference type="GO" id="GO:0070492">
    <property type="term" value="F:oligosaccharide binding"/>
    <property type="evidence" value="ECO:0007669"/>
    <property type="project" value="TreeGrafter"/>
</dbReference>
<dbReference type="Gene3D" id="3.10.50.10">
    <property type="match status" value="1"/>
</dbReference>
<feature type="domain" description="GH18" evidence="4">
    <location>
        <begin position="152"/>
        <end position="472"/>
    </location>
</feature>
<dbReference type="Pfam" id="PF01476">
    <property type="entry name" value="LysM"/>
    <property type="match status" value="3"/>
</dbReference>
<gene>
    <name evidence="5" type="primary">ydhD_2</name>
    <name evidence="5" type="ORF">NCTC4824_00441</name>
</gene>
<dbReference type="InterPro" id="IPR029070">
    <property type="entry name" value="Chitinase_insertion_sf"/>
</dbReference>
<dbReference type="InterPro" id="IPR017853">
    <property type="entry name" value="GH"/>
</dbReference>
<dbReference type="PANTHER" id="PTHR46066">
    <property type="entry name" value="CHITINASE DOMAIN-CONTAINING PROTEIN 1 FAMILY MEMBER"/>
    <property type="match status" value="1"/>
</dbReference>
<dbReference type="EC" id="3.2.-.-" evidence="5"/>
<evidence type="ECO:0000313" key="6">
    <source>
        <dbReference type="Proteomes" id="UP000249134"/>
    </source>
</evidence>
<keyword evidence="6" id="KW-1185">Reference proteome</keyword>
<evidence type="ECO:0000313" key="5">
    <source>
        <dbReference type="EMBL" id="SQI52517.1"/>
    </source>
</evidence>
<dbReference type="CDD" id="cd00118">
    <property type="entry name" value="LysM"/>
    <property type="match status" value="3"/>
</dbReference>
<dbReference type="InterPro" id="IPR018392">
    <property type="entry name" value="LysM"/>
</dbReference>
<evidence type="ECO:0000259" key="4">
    <source>
        <dbReference type="PROSITE" id="PS51910"/>
    </source>
</evidence>
<dbReference type="Gene3D" id="3.20.20.80">
    <property type="entry name" value="Glycosidases"/>
    <property type="match status" value="1"/>
</dbReference>
<feature type="domain" description="LysM" evidence="3">
    <location>
        <begin position="5"/>
        <end position="49"/>
    </location>
</feature>
<dbReference type="AlphaFoldDB" id="A0A2X4VK37"/>
<reference evidence="5 6" key="1">
    <citation type="submission" date="2018-06" db="EMBL/GenBank/DDBJ databases">
        <authorList>
            <consortium name="Pathogen Informatics"/>
            <person name="Doyle S."/>
        </authorList>
    </citation>
    <scope>NUCLEOTIDE SEQUENCE [LARGE SCALE GENOMIC DNA]</scope>
    <source>
        <strain evidence="5 6">NCTC4824</strain>
    </source>
</reference>
<evidence type="ECO:0000259" key="3">
    <source>
        <dbReference type="PROSITE" id="PS51782"/>
    </source>
</evidence>
<dbReference type="SMART" id="SM00636">
    <property type="entry name" value="Glyco_18"/>
    <property type="match status" value="1"/>
</dbReference>
<feature type="domain" description="LysM" evidence="3">
    <location>
        <begin position="101"/>
        <end position="145"/>
    </location>
</feature>